<evidence type="ECO:0000256" key="2">
    <source>
        <dbReference type="SAM" id="SignalP"/>
    </source>
</evidence>
<keyword evidence="2" id="KW-0732">Signal</keyword>
<dbReference type="Proteomes" id="UP000887565">
    <property type="component" value="Unplaced"/>
</dbReference>
<protein>
    <submittedName>
        <fullName evidence="4">Uncharacterized protein</fullName>
    </submittedName>
</protein>
<organism evidence="3 4">
    <name type="scientific">Romanomermis culicivorax</name>
    <name type="common">Nematode worm</name>
    <dbReference type="NCBI Taxonomy" id="13658"/>
    <lineage>
        <taxon>Eukaryota</taxon>
        <taxon>Metazoa</taxon>
        <taxon>Ecdysozoa</taxon>
        <taxon>Nematoda</taxon>
        <taxon>Enoplea</taxon>
        <taxon>Dorylaimia</taxon>
        <taxon>Mermithida</taxon>
        <taxon>Mermithoidea</taxon>
        <taxon>Mermithidae</taxon>
        <taxon>Romanomermis</taxon>
    </lineage>
</organism>
<evidence type="ECO:0000313" key="4">
    <source>
        <dbReference type="WBParaSite" id="nRc.2.0.1.t15544-RA"/>
    </source>
</evidence>
<accession>A0A915IQ48</accession>
<dbReference type="WBParaSite" id="nRc.2.0.1.t15544-RA">
    <property type="protein sequence ID" value="nRc.2.0.1.t15544-RA"/>
    <property type="gene ID" value="nRc.2.0.1.g15544"/>
</dbReference>
<feature type="chain" id="PRO_5037609162" evidence="2">
    <location>
        <begin position="22"/>
        <end position="97"/>
    </location>
</feature>
<dbReference type="AlphaFoldDB" id="A0A915IQ48"/>
<reference evidence="4" key="1">
    <citation type="submission" date="2022-11" db="UniProtKB">
        <authorList>
            <consortium name="WormBaseParasite"/>
        </authorList>
    </citation>
    <scope>IDENTIFICATION</scope>
</reference>
<sequence length="97" mass="11871">MKRCLLIFMLISVILIEILNAQRWRYEGSHSRERYDDRGRGDEGRRDRRREYERRRLAKCRYRCGSGADCRYWEYGRRCRYYRSQGGAGGRGRPWLL</sequence>
<evidence type="ECO:0000256" key="1">
    <source>
        <dbReference type="SAM" id="MobiDB-lite"/>
    </source>
</evidence>
<proteinExistence type="predicted"/>
<feature type="region of interest" description="Disordered" evidence="1">
    <location>
        <begin position="28"/>
        <end position="48"/>
    </location>
</feature>
<evidence type="ECO:0000313" key="3">
    <source>
        <dbReference type="Proteomes" id="UP000887565"/>
    </source>
</evidence>
<feature type="signal peptide" evidence="2">
    <location>
        <begin position="1"/>
        <end position="21"/>
    </location>
</feature>
<name>A0A915IQ48_ROMCU</name>
<keyword evidence="3" id="KW-1185">Reference proteome</keyword>